<accession>A9T059</accession>
<feature type="compositionally biased region" description="Polar residues" evidence="1">
    <location>
        <begin position="16"/>
        <end position="25"/>
    </location>
</feature>
<proteinExistence type="predicted"/>
<dbReference type="AlphaFoldDB" id="A9T059"/>
<protein>
    <submittedName>
        <fullName evidence="2">Uncharacterized protein</fullName>
    </submittedName>
</protein>
<reference evidence="2 3" key="1">
    <citation type="journal article" date="2008" name="Science">
        <title>The Physcomitrella genome reveals evolutionary insights into the conquest of land by plants.</title>
        <authorList>
            <person name="Rensing S."/>
            <person name="Lang D."/>
            <person name="Zimmer A."/>
            <person name="Terry A."/>
            <person name="Salamov A."/>
            <person name="Shapiro H."/>
            <person name="Nishiyama T."/>
            <person name="Perroud P.-F."/>
            <person name="Lindquist E."/>
            <person name="Kamisugi Y."/>
            <person name="Tanahashi T."/>
            <person name="Sakakibara K."/>
            <person name="Fujita T."/>
            <person name="Oishi K."/>
            <person name="Shin-I T."/>
            <person name="Kuroki Y."/>
            <person name="Toyoda A."/>
            <person name="Suzuki Y."/>
            <person name="Hashimoto A."/>
            <person name="Yamaguchi K."/>
            <person name="Sugano A."/>
            <person name="Kohara Y."/>
            <person name="Fujiyama A."/>
            <person name="Anterola A."/>
            <person name="Aoki S."/>
            <person name="Ashton N."/>
            <person name="Barbazuk W.B."/>
            <person name="Barker E."/>
            <person name="Bennetzen J."/>
            <person name="Bezanilla M."/>
            <person name="Blankenship R."/>
            <person name="Cho S.H."/>
            <person name="Dutcher S."/>
            <person name="Estelle M."/>
            <person name="Fawcett J.A."/>
            <person name="Gundlach H."/>
            <person name="Hanada K."/>
            <person name="Heyl A."/>
            <person name="Hicks K.A."/>
            <person name="Hugh J."/>
            <person name="Lohr M."/>
            <person name="Mayer K."/>
            <person name="Melkozernov A."/>
            <person name="Murata T."/>
            <person name="Nelson D."/>
            <person name="Pils B."/>
            <person name="Prigge M."/>
            <person name="Reiss B."/>
            <person name="Renner T."/>
            <person name="Rombauts S."/>
            <person name="Rushton P."/>
            <person name="Sanderfoot A."/>
            <person name="Schween G."/>
            <person name="Shiu S.-H."/>
            <person name="Stueber K."/>
            <person name="Theodoulou F.L."/>
            <person name="Tu H."/>
            <person name="Van de Peer Y."/>
            <person name="Verrier P.J."/>
            <person name="Waters E."/>
            <person name="Wood A."/>
            <person name="Yang L."/>
            <person name="Cove D."/>
            <person name="Cuming A."/>
            <person name="Hasebe M."/>
            <person name="Lucas S."/>
            <person name="Mishler D.B."/>
            <person name="Reski R."/>
            <person name="Grigoriev I."/>
            <person name="Quatrano R.S."/>
            <person name="Boore J.L."/>
        </authorList>
    </citation>
    <scope>NUCLEOTIDE SEQUENCE [LARGE SCALE GENOMIC DNA]</scope>
    <source>
        <strain evidence="2 3">cv. Gransden 2004</strain>
    </source>
</reference>
<dbReference type="Gramene" id="Pp3c16_1530V3.3">
    <property type="protein sequence ID" value="Pp3c16_1530V3.3"/>
    <property type="gene ID" value="Pp3c16_1530"/>
</dbReference>
<feature type="region of interest" description="Disordered" evidence="1">
    <location>
        <begin position="563"/>
        <end position="628"/>
    </location>
</feature>
<gene>
    <name evidence="2" type="primary">LOC112293179</name>
</gene>
<dbReference type="RefSeq" id="XP_024398112.1">
    <property type="nucleotide sequence ID" value="XM_024542344.2"/>
</dbReference>
<keyword evidence="3" id="KW-1185">Reference proteome</keyword>
<reference evidence="2" key="3">
    <citation type="submission" date="2020-12" db="UniProtKB">
        <authorList>
            <consortium name="EnsemblPlants"/>
        </authorList>
    </citation>
    <scope>IDENTIFICATION</scope>
</reference>
<organism evidence="2 3">
    <name type="scientific">Physcomitrium patens</name>
    <name type="common">Spreading-leaved earth moss</name>
    <name type="synonym">Physcomitrella patens</name>
    <dbReference type="NCBI Taxonomy" id="3218"/>
    <lineage>
        <taxon>Eukaryota</taxon>
        <taxon>Viridiplantae</taxon>
        <taxon>Streptophyta</taxon>
        <taxon>Embryophyta</taxon>
        <taxon>Bryophyta</taxon>
        <taxon>Bryophytina</taxon>
        <taxon>Bryopsida</taxon>
        <taxon>Funariidae</taxon>
        <taxon>Funariales</taxon>
        <taxon>Funariaceae</taxon>
        <taxon>Physcomitrium</taxon>
    </lineage>
</organism>
<dbReference type="EMBL" id="ABEU02000016">
    <property type="status" value="NOT_ANNOTATED_CDS"/>
    <property type="molecule type" value="Genomic_DNA"/>
</dbReference>
<evidence type="ECO:0000313" key="3">
    <source>
        <dbReference type="Proteomes" id="UP000006727"/>
    </source>
</evidence>
<feature type="compositionally biased region" description="Basic and acidic residues" evidence="1">
    <location>
        <begin position="1"/>
        <end position="13"/>
    </location>
</feature>
<sequence>MSCQDSETHRMERLFSGSSIQTTMLLQKGRHRRSLSVDEEPNSIENLSSGTSSPRTSEKNSAVILLGVKKMKRTRSSFGSDEDVHEGLELYGASLPTSLVERISLSSISIRGHRRVGSGSVTHNAAGSPWPKGICTPTKGMESKHAVAMTTASLFHSPTKFEQPLKISRMPRRLMSDADGTPHCRDAFEEQKRQDFENTVDSRFHKEVAHESEIGSQRKSCFALPNKKMEDDDACRVSSDTVSMIFTENPSTGLLGSAVDSWPVENLNMDAAYLPVCDVCPTEFETTDTSFTEQSATSSLNMDHDLQGIACMSSFPDSNSTNLPSLSKPNELDAACEEPLHLELQNGKILSIHSESSDQIIYYKDNQEVTLALTSQTKDFICTQENETNQSTQPISSSDEGAKAKLTETAFQSCLVGEMVPVSPVLLLEESKGIDTVGSQREGGEISPCWEKDVTLSTDFNSSDACLSKRSGSGPGDDARTETKRTKLPKRRRSGSASGLGDMVVKVIRVTESESIKERALTILAPEVSWIDSTRSTDQFEPTPLTETNFSTEAVDMEVDCENCSTEPLAPDTDTEKEGANAGGSSDYKDAKQTSKQVVGESKHFAEGGESDSVLRDSSSCGVTSDEYAKREVPSEKVIICVPRSANEKGFALITTDDLNVLKPQSERFLDARDLSLGGIPSRRTEACCGSEQESEEANLIVKIDNQEAVTENASLNVHRVSNVEENSGGNQRKSSLGCAGSISHDLNSSTELQVKNVGDMFEASIGAENIVKQPLSLLEENECILTRKQPRSSSSILQVSPRQSVDEYRLPPSSITILTNPSFSSSHQDRLWEEQAEAYSSGGLGTPGREFDAFAVVNEFNFHSLSSSGACISCISSDDQLYCVAASLRKGHAKDRCARSATSSFVSDNVQCSNGRRKLGLWKRRGKPQTPLQTLLVEGLHSRASSVSGHRSPDSSHHFLHHLMSRIRGSRSSSKSSSPRSSVAVSKKRNTIWSSCICFSRAQLVTV</sequence>
<feature type="region of interest" description="Disordered" evidence="1">
    <location>
        <begin position="463"/>
        <end position="498"/>
    </location>
</feature>
<dbReference type="HOGENOM" id="CLU_316032_0_0_1"/>
<reference evidence="2 3" key="2">
    <citation type="journal article" date="2018" name="Plant J.">
        <title>The Physcomitrella patens chromosome-scale assembly reveals moss genome structure and evolution.</title>
        <authorList>
            <person name="Lang D."/>
            <person name="Ullrich K.K."/>
            <person name="Murat F."/>
            <person name="Fuchs J."/>
            <person name="Jenkins J."/>
            <person name="Haas F.B."/>
            <person name="Piednoel M."/>
            <person name="Gundlach H."/>
            <person name="Van Bel M."/>
            <person name="Meyberg R."/>
            <person name="Vives C."/>
            <person name="Morata J."/>
            <person name="Symeonidi A."/>
            <person name="Hiss M."/>
            <person name="Muchero W."/>
            <person name="Kamisugi Y."/>
            <person name="Saleh O."/>
            <person name="Blanc G."/>
            <person name="Decker E.L."/>
            <person name="van Gessel N."/>
            <person name="Grimwood J."/>
            <person name="Hayes R.D."/>
            <person name="Graham S.W."/>
            <person name="Gunter L.E."/>
            <person name="McDaniel S.F."/>
            <person name="Hoernstein S.N.W."/>
            <person name="Larsson A."/>
            <person name="Li F.W."/>
            <person name="Perroud P.F."/>
            <person name="Phillips J."/>
            <person name="Ranjan P."/>
            <person name="Rokshar D.S."/>
            <person name="Rothfels C.J."/>
            <person name="Schneider L."/>
            <person name="Shu S."/>
            <person name="Stevenson D.W."/>
            <person name="Thummler F."/>
            <person name="Tillich M."/>
            <person name="Villarreal Aguilar J.C."/>
            <person name="Widiez T."/>
            <person name="Wong G.K."/>
            <person name="Wymore A."/>
            <person name="Zhang Y."/>
            <person name="Zimmer A.D."/>
            <person name="Quatrano R.S."/>
            <person name="Mayer K.F.X."/>
            <person name="Goodstein D."/>
            <person name="Casacuberta J.M."/>
            <person name="Vandepoele K."/>
            <person name="Reski R."/>
            <person name="Cuming A.C."/>
            <person name="Tuskan G.A."/>
            <person name="Maumus F."/>
            <person name="Salse J."/>
            <person name="Schmutz J."/>
            <person name="Rensing S.A."/>
        </authorList>
    </citation>
    <scope>NUCLEOTIDE SEQUENCE [LARGE SCALE GENOMIC DNA]</scope>
    <source>
        <strain evidence="2 3">cv. Gransden 2004</strain>
    </source>
</reference>
<dbReference type="GeneID" id="112293179"/>
<evidence type="ECO:0000256" key="1">
    <source>
        <dbReference type="SAM" id="MobiDB-lite"/>
    </source>
</evidence>
<dbReference type="Proteomes" id="UP000006727">
    <property type="component" value="Chromosome 16"/>
</dbReference>
<feature type="region of interest" description="Disordered" evidence="1">
    <location>
        <begin position="1"/>
        <end position="59"/>
    </location>
</feature>
<evidence type="ECO:0000313" key="2">
    <source>
        <dbReference type="EnsemblPlants" id="Pp3c16_1530V3.3"/>
    </source>
</evidence>
<dbReference type="EnsemblPlants" id="Pp3c16_1530V3.3">
    <property type="protein sequence ID" value="Pp3c16_1530V3.3"/>
    <property type="gene ID" value="Pp3c16_1530"/>
</dbReference>
<dbReference type="EnsemblPlants" id="Pp3c16_1530V3.4">
    <property type="protein sequence ID" value="Pp3c16_1530V3.4"/>
    <property type="gene ID" value="Pp3c16_1530"/>
</dbReference>
<feature type="compositionally biased region" description="Polar residues" evidence="1">
    <location>
        <begin position="43"/>
        <end position="55"/>
    </location>
</feature>
<name>A9T059_PHYPA</name>
<dbReference type="Gramene" id="Pp3c16_1530V3.4">
    <property type="protein sequence ID" value="Pp3c16_1530V3.4"/>
    <property type="gene ID" value="Pp3c16_1530"/>
</dbReference>